<evidence type="ECO:0000313" key="4">
    <source>
        <dbReference type="Proteomes" id="UP000095395"/>
    </source>
</evidence>
<sequence>MPGESAQMTATRKSEIYDYLVPVTAVWQENNKAYVLLLETENTVLGEQYIARKAEVQILDKNSSYAAVSGNSLSADCQIITDSDRTVGNGDVVRMTE</sequence>
<evidence type="ECO:0000313" key="2">
    <source>
        <dbReference type="EMBL" id="CUO29148.1"/>
    </source>
</evidence>
<dbReference type="STRING" id="360807.ERS852392_02722"/>
<dbReference type="Proteomes" id="UP000095395">
    <property type="component" value="Unassembled WGS sequence"/>
</dbReference>
<dbReference type="Gene3D" id="2.40.420.20">
    <property type="match status" value="1"/>
</dbReference>
<protein>
    <submittedName>
        <fullName evidence="1">Uncharacterized protein</fullName>
    </submittedName>
</protein>
<dbReference type="Proteomes" id="UP000049828">
    <property type="component" value="Unassembled WGS sequence"/>
</dbReference>
<reference evidence="3" key="1">
    <citation type="submission" date="2015-05" db="EMBL/GenBank/DDBJ databases">
        <authorList>
            <consortium name="Pathogen Informatics"/>
        </authorList>
    </citation>
    <scope>NUCLEOTIDE SEQUENCE [LARGE SCALE GENOMIC DNA]</scope>
    <source>
        <strain evidence="2 4">2789STDY5608835</strain>
        <strain evidence="3">L1-83</strain>
    </source>
</reference>
<organism evidence="1 3">
    <name type="scientific">Roseburia inulinivorans</name>
    <dbReference type="NCBI Taxonomy" id="360807"/>
    <lineage>
        <taxon>Bacteria</taxon>
        <taxon>Bacillati</taxon>
        <taxon>Bacillota</taxon>
        <taxon>Clostridia</taxon>
        <taxon>Lachnospirales</taxon>
        <taxon>Lachnospiraceae</taxon>
        <taxon>Roseburia</taxon>
    </lineage>
</organism>
<keyword evidence="3" id="KW-1185">Reference proteome</keyword>
<gene>
    <name evidence="2" type="ORF">ERS852392_02722</name>
    <name evidence="1" type="ORF">RIL183_25431</name>
</gene>
<accession>A0A0M6WSA3</accession>
<evidence type="ECO:0000313" key="3">
    <source>
        <dbReference type="Proteomes" id="UP000049828"/>
    </source>
</evidence>
<proteinExistence type="predicted"/>
<dbReference type="AlphaFoldDB" id="A0A0M6WSA3"/>
<name>A0A0M6WSA3_9FIRM</name>
<reference evidence="1" key="2">
    <citation type="submission" date="2015-05" db="EMBL/GenBank/DDBJ databases">
        <authorList>
            <person name="Wang D.B."/>
            <person name="Wang M."/>
        </authorList>
    </citation>
    <scope>NUCLEOTIDE SEQUENCE [LARGE SCALE GENOMIC DNA]</scope>
    <source>
        <strain evidence="1">L1-83</strain>
    </source>
</reference>
<evidence type="ECO:0000313" key="1">
    <source>
        <dbReference type="EMBL" id="CRL39614.1"/>
    </source>
</evidence>
<dbReference type="EMBL" id="CYYR01000021">
    <property type="protein sequence ID" value="CUO29148.1"/>
    <property type="molecule type" value="Genomic_DNA"/>
</dbReference>
<dbReference type="EMBL" id="CVRS01000078">
    <property type="protein sequence ID" value="CRL39614.1"/>
    <property type="molecule type" value="Genomic_DNA"/>
</dbReference>